<evidence type="ECO:0000313" key="2">
    <source>
        <dbReference type="EMBL" id="KNC81598.1"/>
    </source>
</evidence>
<dbReference type="AlphaFoldDB" id="A0A0L0G081"/>
<dbReference type="EMBL" id="KQ242017">
    <property type="protein sequence ID" value="KNC81598.1"/>
    <property type="molecule type" value="Genomic_DNA"/>
</dbReference>
<proteinExistence type="predicted"/>
<feature type="region of interest" description="Disordered" evidence="1">
    <location>
        <begin position="20"/>
        <end position="153"/>
    </location>
</feature>
<accession>A0A0L0G081</accession>
<name>A0A0L0G081_9EUKA</name>
<evidence type="ECO:0000313" key="3">
    <source>
        <dbReference type="Proteomes" id="UP000054560"/>
    </source>
</evidence>
<feature type="compositionally biased region" description="Low complexity" evidence="1">
    <location>
        <begin position="98"/>
        <end position="114"/>
    </location>
</feature>
<feature type="compositionally biased region" description="Low complexity" evidence="1">
    <location>
        <begin position="29"/>
        <end position="62"/>
    </location>
</feature>
<evidence type="ECO:0000256" key="1">
    <source>
        <dbReference type="SAM" id="MobiDB-lite"/>
    </source>
</evidence>
<keyword evidence="3" id="KW-1185">Reference proteome</keyword>
<protein>
    <submittedName>
        <fullName evidence="2">Uncharacterized protein</fullName>
    </submittedName>
</protein>
<dbReference type="RefSeq" id="XP_014155500.1">
    <property type="nucleotide sequence ID" value="XM_014300025.1"/>
</dbReference>
<reference evidence="2 3" key="1">
    <citation type="submission" date="2011-02" db="EMBL/GenBank/DDBJ databases">
        <title>The Genome Sequence of Sphaeroforma arctica JP610.</title>
        <authorList>
            <consortium name="The Broad Institute Genome Sequencing Platform"/>
            <person name="Russ C."/>
            <person name="Cuomo C."/>
            <person name="Young S.K."/>
            <person name="Zeng Q."/>
            <person name="Gargeya S."/>
            <person name="Alvarado L."/>
            <person name="Berlin A."/>
            <person name="Chapman S.B."/>
            <person name="Chen Z."/>
            <person name="Freedman E."/>
            <person name="Gellesch M."/>
            <person name="Goldberg J."/>
            <person name="Griggs A."/>
            <person name="Gujja S."/>
            <person name="Heilman E."/>
            <person name="Heiman D."/>
            <person name="Howarth C."/>
            <person name="Mehta T."/>
            <person name="Neiman D."/>
            <person name="Pearson M."/>
            <person name="Roberts A."/>
            <person name="Saif S."/>
            <person name="Shea T."/>
            <person name="Shenoy N."/>
            <person name="Sisk P."/>
            <person name="Stolte C."/>
            <person name="Sykes S."/>
            <person name="White J."/>
            <person name="Yandava C."/>
            <person name="Burger G."/>
            <person name="Gray M.W."/>
            <person name="Holland P.W.H."/>
            <person name="King N."/>
            <person name="Lang F.B.F."/>
            <person name="Roger A.J."/>
            <person name="Ruiz-Trillo I."/>
            <person name="Haas B."/>
            <person name="Nusbaum C."/>
            <person name="Birren B."/>
        </authorList>
    </citation>
    <scope>NUCLEOTIDE SEQUENCE [LARGE SCALE GENOMIC DNA]</scope>
    <source>
        <strain evidence="2 3">JP610</strain>
    </source>
</reference>
<sequence>MLVAANYSDPDGLGLPNIGTITGYLNEQPRAPTPTNNPSTAPAAATGAAPMPSNVPAPSMNNLPPPPQTQAQPPNQIPTSALPPVLAHTHPNPPPSVQQQQQAQATIDPTGDTPTPIPTQSTDQSAGQDGTHMHKQLQAESTPQKPPGATVDV</sequence>
<feature type="compositionally biased region" description="Low complexity" evidence="1">
    <location>
        <begin position="69"/>
        <end position="78"/>
    </location>
</feature>
<dbReference type="Proteomes" id="UP000054560">
    <property type="component" value="Unassembled WGS sequence"/>
</dbReference>
<gene>
    <name evidence="2" type="ORF">SARC_06099</name>
</gene>
<organism evidence="2 3">
    <name type="scientific">Sphaeroforma arctica JP610</name>
    <dbReference type="NCBI Taxonomy" id="667725"/>
    <lineage>
        <taxon>Eukaryota</taxon>
        <taxon>Ichthyosporea</taxon>
        <taxon>Ichthyophonida</taxon>
        <taxon>Sphaeroforma</taxon>
    </lineage>
</organism>
<dbReference type="GeneID" id="25906603"/>